<dbReference type="EMBL" id="JBHSGD010000001">
    <property type="protein sequence ID" value="MFC4651447.1"/>
    <property type="molecule type" value="Genomic_DNA"/>
</dbReference>
<dbReference type="RefSeq" id="WP_213534412.1">
    <property type="nucleotide sequence ID" value="NZ_BOVQ01000003.1"/>
</dbReference>
<organism evidence="1 2">
    <name type="scientific">Lactococcus nasutitermitis</name>
    <dbReference type="NCBI Taxonomy" id="1652957"/>
    <lineage>
        <taxon>Bacteria</taxon>
        <taxon>Bacillati</taxon>
        <taxon>Bacillota</taxon>
        <taxon>Bacilli</taxon>
        <taxon>Lactobacillales</taxon>
        <taxon>Streptococcaceae</taxon>
        <taxon>Lactococcus</taxon>
    </lineage>
</organism>
<reference evidence="2" key="1">
    <citation type="journal article" date="2019" name="Int. J. Syst. Evol. Microbiol.">
        <title>The Global Catalogue of Microorganisms (GCM) 10K type strain sequencing project: providing services to taxonomists for standard genome sequencing and annotation.</title>
        <authorList>
            <consortium name="The Broad Institute Genomics Platform"/>
            <consortium name="The Broad Institute Genome Sequencing Center for Infectious Disease"/>
            <person name="Wu L."/>
            <person name="Ma J."/>
        </authorList>
    </citation>
    <scope>NUCLEOTIDE SEQUENCE [LARGE SCALE GENOMIC DNA]</scope>
    <source>
        <strain evidence="2">CCUG 63287</strain>
    </source>
</reference>
<evidence type="ECO:0008006" key="3">
    <source>
        <dbReference type="Google" id="ProtNLM"/>
    </source>
</evidence>
<dbReference type="Proteomes" id="UP001595987">
    <property type="component" value="Unassembled WGS sequence"/>
</dbReference>
<protein>
    <recommendedName>
        <fullName evidence="3">Cystathionine beta-lyase</fullName>
    </recommendedName>
</protein>
<comment type="caution">
    <text evidence="1">The sequence shown here is derived from an EMBL/GenBank/DDBJ whole genome shotgun (WGS) entry which is preliminary data.</text>
</comment>
<sequence>MANENWLDLALKYGGFMEQDKIFLNNRLENLENDVEKRLLVTPPASVLNAYFAELYQKRSAKDATDYYFELSKALNLFQEQPNFHLEGKIGTENFRFIRLNLSGKSFGFCYRNAQEEAIIFSEFPLKITMELLAEISQIFPDYALWIEDEQILMKPAQFSDDFERIESLSALTDRFENDKFIRLSGYNAQDLLENAEKIRYFGNLLLQYDKQYGLSLYISKAF</sequence>
<proteinExistence type="predicted"/>
<keyword evidence="2" id="KW-1185">Reference proteome</keyword>
<evidence type="ECO:0000313" key="2">
    <source>
        <dbReference type="Proteomes" id="UP001595987"/>
    </source>
</evidence>
<name>A0ABV9JAF4_9LACT</name>
<gene>
    <name evidence="1" type="ORF">ACFO26_00795</name>
</gene>
<evidence type="ECO:0000313" key="1">
    <source>
        <dbReference type="EMBL" id="MFC4651447.1"/>
    </source>
</evidence>
<accession>A0ABV9JAF4</accession>